<protein>
    <recommendedName>
        <fullName evidence="1">Acyl-CoA dehydrogenase/oxidase N-terminal domain-containing protein</fullName>
    </recommendedName>
</protein>
<feature type="non-terminal residue" evidence="2">
    <location>
        <position position="126"/>
    </location>
</feature>
<dbReference type="InterPro" id="IPR013786">
    <property type="entry name" value="AcylCoA_DH/ox_N"/>
</dbReference>
<sequence>MNALSLTPVERALALETLIRECADEADRECRLPASVAEALSVNGLYRIGAPAAYGGEEASPITQIETIETISRFDGSVGWNLMIGIENFGLIAPNCDSCKHMLEDPMVVLCSSTAAVGRAEQDGDG</sequence>
<evidence type="ECO:0000259" key="1">
    <source>
        <dbReference type="Pfam" id="PF02771"/>
    </source>
</evidence>
<dbReference type="GO" id="GO:0050660">
    <property type="term" value="F:flavin adenine dinucleotide binding"/>
    <property type="evidence" value="ECO:0007669"/>
    <property type="project" value="InterPro"/>
</dbReference>
<gene>
    <name evidence="2" type="ORF">METZ01_LOCUS409067</name>
</gene>
<dbReference type="SUPFAM" id="SSF56645">
    <property type="entry name" value="Acyl-CoA dehydrogenase NM domain-like"/>
    <property type="match status" value="1"/>
</dbReference>
<proteinExistence type="predicted"/>
<dbReference type="AlphaFoldDB" id="A0A382WBN4"/>
<dbReference type="GO" id="GO:0016627">
    <property type="term" value="F:oxidoreductase activity, acting on the CH-CH group of donors"/>
    <property type="evidence" value="ECO:0007669"/>
    <property type="project" value="InterPro"/>
</dbReference>
<feature type="domain" description="Acyl-CoA dehydrogenase/oxidase N-terminal" evidence="1">
    <location>
        <begin position="17"/>
        <end position="84"/>
    </location>
</feature>
<name>A0A382WBN4_9ZZZZ</name>
<dbReference type="InterPro" id="IPR037069">
    <property type="entry name" value="AcylCoA_DH/ox_N_sf"/>
</dbReference>
<dbReference type="Gene3D" id="1.10.540.10">
    <property type="entry name" value="Acyl-CoA dehydrogenase/oxidase, N-terminal domain"/>
    <property type="match status" value="1"/>
</dbReference>
<evidence type="ECO:0000313" key="2">
    <source>
        <dbReference type="EMBL" id="SVD56213.1"/>
    </source>
</evidence>
<accession>A0A382WBN4</accession>
<dbReference type="InterPro" id="IPR009100">
    <property type="entry name" value="AcylCoA_DH/oxidase_NM_dom_sf"/>
</dbReference>
<organism evidence="2">
    <name type="scientific">marine metagenome</name>
    <dbReference type="NCBI Taxonomy" id="408172"/>
    <lineage>
        <taxon>unclassified sequences</taxon>
        <taxon>metagenomes</taxon>
        <taxon>ecological metagenomes</taxon>
    </lineage>
</organism>
<dbReference type="EMBL" id="UINC01158590">
    <property type="protein sequence ID" value="SVD56213.1"/>
    <property type="molecule type" value="Genomic_DNA"/>
</dbReference>
<reference evidence="2" key="1">
    <citation type="submission" date="2018-05" db="EMBL/GenBank/DDBJ databases">
        <authorList>
            <person name="Lanie J.A."/>
            <person name="Ng W.-L."/>
            <person name="Kazmierczak K.M."/>
            <person name="Andrzejewski T.M."/>
            <person name="Davidsen T.M."/>
            <person name="Wayne K.J."/>
            <person name="Tettelin H."/>
            <person name="Glass J.I."/>
            <person name="Rusch D."/>
            <person name="Podicherti R."/>
            <person name="Tsui H.-C.T."/>
            <person name="Winkler M.E."/>
        </authorList>
    </citation>
    <scope>NUCLEOTIDE SEQUENCE</scope>
</reference>
<dbReference type="Pfam" id="PF02771">
    <property type="entry name" value="Acyl-CoA_dh_N"/>
    <property type="match status" value="1"/>
</dbReference>